<sequence>MLEPRAPLIPREALVQTKQKWALTLMTAWGAMSCGPAQPVDAYQGAMDGSALSANFRPPSICGEKKDTACTTYQAVTANANQETLSFYNLGFLASNASGLVKDTAQRLSLPVSLVKNNVYDVASECTAGKAFDVRTDAYREDVQYPVFDALPLGTTAVLPPLVAVKTWTDASAYTCNAIKSHQSLQDGVFGGAEAEGQTYALRAVINIALAVQPPANNPAYVPAYGWYRGLQLAYLDGGAARTEVVDVDNKGSVSQVPVFTAMDGVQVKAKQEDAAPTPANPGAVLVFAARPGTPEWSPVVRVRTFVVPAGKQPSDYTSLCYAAEDCPENSIDMKTLPVTNAAGLLFVVASNP</sequence>
<protein>
    <recommendedName>
        <fullName evidence="3">Lipoprotein</fullName>
    </recommendedName>
</protein>
<dbReference type="Proteomes" id="UP000217289">
    <property type="component" value="Chromosome"/>
</dbReference>
<dbReference type="PROSITE" id="PS51257">
    <property type="entry name" value="PROKAR_LIPOPROTEIN"/>
    <property type="match status" value="1"/>
</dbReference>
<reference evidence="1 2" key="1">
    <citation type="submission" date="2017-06" db="EMBL/GenBank/DDBJ databases">
        <authorList>
            <person name="Kim H.J."/>
            <person name="Triplett B.A."/>
        </authorList>
    </citation>
    <scope>NUCLEOTIDE SEQUENCE [LARGE SCALE GENOMIC DNA]</scope>
    <source>
        <strain evidence="1 2">DSM 14713</strain>
    </source>
</reference>
<dbReference type="KEGG" id="mbd:MEBOL_003745"/>
<organism evidence="1 2">
    <name type="scientific">Melittangium boletus DSM 14713</name>
    <dbReference type="NCBI Taxonomy" id="1294270"/>
    <lineage>
        <taxon>Bacteria</taxon>
        <taxon>Pseudomonadati</taxon>
        <taxon>Myxococcota</taxon>
        <taxon>Myxococcia</taxon>
        <taxon>Myxococcales</taxon>
        <taxon>Cystobacterineae</taxon>
        <taxon>Archangiaceae</taxon>
        <taxon>Melittangium</taxon>
    </lineage>
</organism>
<evidence type="ECO:0008006" key="3">
    <source>
        <dbReference type="Google" id="ProtNLM"/>
    </source>
</evidence>
<proteinExistence type="predicted"/>
<evidence type="ECO:0000313" key="1">
    <source>
        <dbReference type="EMBL" id="ATB30285.1"/>
    </source>
</evidence>
<keyword evidence="2" id="KW-1185">Reference proteome</keyword>
<accession>A0A250IEU8</accession>
<dbReference type="AlphaFoldDB" id="A0A250IEU8"/>
<name>A0A250IEU8_9BACT</name>
<gene>
    <name evidence="1" type="ORF">MEBOL_003745</name>
</gene>
<evidence type="ECO:0000313" key="2">
    <source>
        <dbReference type="Proteomes" id="UP000217289"/>
    </source>
</evidence>
<dbReference type="EMBL" id="CP022163">
    <property type="protein sequence ID" value="ATB30285.1"/>
    <property type="molecule type" value="Genomic_DNA"/>
</dbReference>
<dbReference type="RefSeq" id="WP_095978748.1">
    <property type="nucleotide sequence ID" value="NZ_CP022163.1"/>
</dbReference>